<dbReference type="Gene3D" id="3.10.620.30">
    <property type="match status" value="1"/>
</dbReference>
<dbReference type="PANTHER" id="PTHR39327">
    <property type="match status" value="1"/>
</dbReference>
<accession>A0A0A3Z214</accession>
<dbReference type="STRING" id="375.BKD09_RS39210"/>
<dbReference type="AlphaFoldDB" id="A0A0A3Z214"/>
<dbReference type="eggNOG" id="COG3672">
    <property type="taxonomic scope" value="Bacteria"/>
</dbReference>
<dbReference type="Pfam" id="PF06035">
    <property type="entry name" value="Peptidase_C93"/>
    <property type="match status" value="1"/>
</dbReference>
<evidence type="ECO:0000313" key="1">
    <source>
        <dbReference type="EMBL" id="KGT79923.1"/>
    </source>
</evidence>
<comment type="caution">
    <text evidence="1">The sequence shown here is derived from an EMBL/GenBank/DDBJ whole genome shotgun (WGS) entry which is preliminary data.</text>
</comment>
<organism evidence="1 2">
    <name type="scientific">Bradyrhizobium japonicum</name>
    <dbReference type="NCBI Taxonomy" id="375"/>
    <lineage>
        <taxon>Bacteria</taxon>
        <taxon>Pseudomonadati</taxon>
        <taxon>Pseudomonadota</taxon>
        <taxon>Alphaproteobacteria</taxon>
        <taxon>Hyphomicrobiales</taxon>
        <taxon>Nitrobacteraceae</taxon>
        <taxon>Bradyrhizobium</taxon>
    </lineage>
</organism>
<dbReference type="Proteomes" id="UP000030377">
    <property type="component" value="Unassembled WGS sequence"/>
</dbReference>
<dbReference type="InterPro" id="IPR010319">
    <property type="entry name" value="Transglutaminase-like_Cys_pept"/>
</dbReference>
<evidence type="ECO:0008006" key="3">
    <source>
        <dbReference type="Google" id="ProtNLM"/>
    </source>
</evidence>
<proteinExistence type="predicted"/>
<protein>
    <recommendedName>
        <fullName evidence="3">Transglutaminase</fullName>
    </recommendedName>
</protein>
<dbReference type="PANTHER" id="PTHR39327:SF1">
    <property type="entry name" value="BLR5470 PROTEIN"/>
    <property type="match status" value="1"/>
</dbReference>
<dbReference type="EMBL" id="JRPN01000006">
    <property type="protein sequence ID" value="KGT79923.1"/>
    <property type="molecule type" value="Genomic_DNA"/>
</dbReference>
<dbReference type="RefSeq" id="WP_038937182.1">
    <property type="nucleotide sequence ID" value="NZ_JAFCJP010000002.1"/>
</dbReference>
<reference evidence="1 2" key="1">
    <citation type="submission" date="2014-09" db="EMBL/GenBank/DDBJ databases">
        <title>Draft genome of Bradyrhizobium japonicum Is-34.</title>
        <authorList>
            <person name="Tsurumaru H."/>
            <person name="Yamakawa T."/>
            <person name="Hashimoto S."/>
            <person name="Okizaki K."/>
            <person name="Kanesaki Y."/>
            <person name="Yoshikawa H."/>
            <person name="Yajima S."/>
        </authorList>
    </citation>
    <scope>NUCLEOTIDE SEQUENCE [LARGE SCALE GENOMIC DNA]</scope>
    <source>
        <strain evidence="1 2">Is-34</strain>
    </source>
</reference>
<gene>
    <name evidence="1" type="ORF">MA20_10530</name>
</gene>
<sequence>MSWIIKSLVAIGIASTGTAAKAEMLNDSSLNQAKGAFIREYDNALAPLQFVKFCMNNDAECASDAADRTLPSGDRAMSMLREVNSSVNASITPMQKSTNPMVARWSLSPSAGDCNDYAVTKRHQLIEMGWPKSALRLAVVLTNGGQGHLVLVARLADGDFVLDNLSASVRPWNAADYEWISMQSGGNPRFWVAIGEHGERLRATRLAMLRTSE</sequence>
<name>A0A0A3Z214_BRAJP</name>
<evidence type="ECO:0000313" key="2">
    <source>
        <dbReference type="Proteomes" id="UP000030377"/>
    </source>
</evidence>